<protein>
    <submittedName>
        <fullName evidence="2">Uncharacterized protein</fullName>
    </submittedName>
</protein>
<accession>A0AA36MPB6</accession>
<dbReference type="AlphaFoldDB" id="A0AA36MPB6"/>
<dbReference type="Proteomes" id="UP001178507">
    <property type="component" value="Unassembled WGS sequence"/>
</dbReference>
<reference evidence="2" key="1">
    <citation type="submission" date="2023-08" db="EMBL/GenBank/DDBJ databases">
        <authorList>
            <person name="Chen Y."/>
            <person name="Shah S."/>
            <person name="Dougan E. K."/>
            <person name="Thang M."/>
            <person name="Chan C."/>
        </authorList>
    </citation>
    <scope>NUCLEOTIDE SEQUENCE</scope>
</reference>
<evidence type="ECO:0000313" key="2">
    <source>
        <dbReference type="EMBL" id="CAJ1375360.1"/>
    </source>
</evidence>
<keyword evidence="3" id="KW-1185">Reference proteome</keyword>
<name>A0AA36MPB6_9DINO</name>
<sequence>MARLALACVALASADQSLSGGGIFMKVLGQSGKINYATSEPINSADDMVQIVMADMKELDAAGNVLGGGGNAKHSFNSFATQEFTFSSPESTIIEGVKNTTNGMQPFDYDVTKISFTSYLGGGNSETDSKLVVEAIIFKTDAILQFTIPSDVEGGDPSYFYSYSTAGSVKFNVKMSQWNWCNNDCKSGNGVGESVRLTIEMTNKIIADDSSEGGCGNECKTGDVQDLGGVFLSVLNTYSIVNGETSTEYTMPVAPSLTLDPPPGSNKGSSRTTTLVLEFPKANFGPDDTLVYDPMLSYDSFSADSDTTTVTMTTTAEGGSSGSTEFTTEAGSTASTTAESTTMADGTTDAGTTGAGGTTDAGGTTGAATTTVGNEPPPSSANRALLSLLALAAAALFA</sequence>
<comment type="caution">
    <text evidence="2">The sequence shown here is derived from an EMBL/GenBank/DDBJ whole genome shotgun (WGS) entry which is preliminary data.</text>
</comment>
<gene>
    <name evidence="2" type="ORF">EVOR1521_LOCUS4655</name>
</gene>
<dbReference type="EMBL" id="CAUJNA010000316">
    <property type="protein sequence ID" value="CAJ1375360.1"/>
    <property type="molecule type" value="Genomic_DNA"/>
</dbReference>
<feature type="region of interest" description="Disordered" evidence="1">
    <location>
        <begin position="252"/>
        <end position="271"/>
    </location>
</feature>
<evidence type="ECO:0000256" key="1">
    <source>
        <dbReference type="SAM" id="MobiDB-lite"/>
    </source>
</evidence>
<feature type="region of interest" description="Disordered" evidence="1">
    <location>
        <begin position="313"/>
        <end position="379"/>
    </location>
</feature>
<feature type="compositionally biased region" description="Gly residues" evidence="1">
    <location>
        <begin position="353"/>
        <end position="365"/>
    </location>
</feature>
<organism evidence="2 3">
    <name type="scientific">Effrenium voratum</name>
    <dbReference type="NCBI Taxonomy" id="2562239"/>
    <lineage>
        <taxon>Eukaryota</taxon>
        <taxon>Sar</taxon>
        <taxon>Alveolata</taxon>
        <taxon>Dinophyceae</taxon>
        <taxon>Suessiales</taxon>
        <taxon>Symbiodiniaceae</taxon>
        <taxon>Effrenium</taxon>
    </lineage>
</organism>
<proteinExistence type="predicted"/>
<feature type="compositionally biased region" description="Low complexity" evidence="1">
    <location>
        <begin position="313"/>
        <end position="352"/>
    </location>
</feature>
<evidence type="ECO:0000313" key="3">
    <source>
        <dbReference type="Proteomes" id="UP001178507"/>
    </source>
</evidence>